<feature type="compositionally biased region" description="Basic and acidic residues" evidence="1">
    <location>
        <begin position="89"/>
        <end position="101"/>
    </location>
</feature>
<name>A0A1Q9C434_SYMMI</name>
<feature type="compositionally biased region" description="Basic residues" evidence="1">
    <location>
        <begin position="604"/>
        <end position="614"/>
    </location>
</feature>
<evidence type="ECO:0000313" key="3">
    <source>
        <dbReference type="Proteomes" id="UP000186817"/>
    </source>
</evidence>
<dbReference type="Proteomes" id="UP000186817">
    <property type="component" value="Unassembled WGS sequence"/>
</dbReference>
<reference evidence="2 3" key="1">
    <citation type="submission" date="2016-02" db="EMBL/GenBank/DDBJ databases">
        <title>Genome analysis of coral dinoflagellate symbionts highlights evolutionary adaptations to a symbiotic lifestyle.</title>
        <authorList>
            <person name="Aranda M."/>
            <person name="Li Y."/>
            <person name="Liew Y.J."/>
            <person name="Baumgarten S."/>
            <person name="Simakov O."/>
            <person name="Wilson M."/>
            <person name="Piel J."/>
            <person name="Ashoor H."/>
            <person name="Bougouffa S."/>
            <person name="Bajic V.B."/>
            <person name="Ryu T."/>
            <person name="Ravasi T."/>
            <person name="Bayer T."/>
            <person name="Micklem G."/>
            <person name="Kim H."/>
            <person name="Bhak J."/>
            <person name="Lajeunesse T.C."/>
            <person name="Voolstra C.R."/>
        </authorList>
    </citation>
    <scope>NUCLEOTIDE SEQUENCE [LARGE SCALE GENOMIC DNA]</scope>
    <source>
        <strain evidence="2 3">CCMP2467</strain>
    </source>
</reference>
<feature type="compositionally biased region" description="Low complexity" evidence="1">
    <location>
        <begin position="615"/>
        <end position="628"/>
    </location>
</feature>
<accession>A0A1Q9C434</accession>
<feature type="region of interest" description="Disordered" evidence="1">
    <location>
        <begin position="561"/>
        <end position="628"/>
    </location>
</feature>
<organism evidence="2 3">
    <name type="scientific">Symbiodinium microadriaticum</name>
    <name type="common">Dinoflagellate</name>
    <name type="synonym">Zooxanthella microadriatica</name>
    <dbReference type="NCBI Taxonomy" id="2951"/>
    <lineage>
        <taxon>Eukaryota</taxon>
        <taxon>Sar</taxon>
        <taxon>Alveolata</taxon>
        <taxon>Dinophyceae</taxon>
        <taxon>Suessiales</taxon>
        <taxon>Symbiodiniaceae</taxon>
        <taxon>Symbiodinium</taxon>
    </lineage>
</organism>
<dbReference type="AlphaFoldDB" id="A0A1Q9C434"/>
<proteinExistence type="predicted"/>
<protein>
    <submittedName>
        <fullName evidence="2">Uncharacterized protein</fullName>
    </submittedName>
</protein>
<comment type="caution">
    <text evidence="2">The sequence shown here is derived from an EMBL/GenBank/DDBJ whole genome shotgun (WGS) entry which is preliminary data.</text>
</comment>
<evidence type="ECO:0000313" key="2">
    <source>
        <dbReference type="EMBL" id="OLP77682.1"/>
    </source>
</evidence>
<evidence type="ECO:0000256" key="1">
    <source>
        <dbReference type="SAM" id="MobiDB-lite"/>
    </source>
</evidence>
<feature type="region of interest" description="Disordered" evidence="1">
    <location>
        <begin position="127"/>
        <end position="165"/>
    </location>
</feature>
<dbReference type="EMBL" id="LSRX01001728">
    <property type="protein sequence ID" value="OLP77682.1"/>
    <property type="molecule type" value="Genomic_DNA"/>
</dbReference>
<dbReference type="OrthoDB" id="441719at2759"/>
<sequence length="832" mass="93263">MALRYELTVFRVVSNQDELTRDEMCPKSVLVKEFPAVPAYVFWKGWEEEEKRHNEKKKKRQQNPSSKNQQKRKAEAAPAEPSAAKKRALRDADDRDDKGPDDLAADPDEQDAFEAEAHLLLEDKGNAEDTASEADSIPWSELSGVLSEQPDGEEDDASKSKPSSARKTITWLPGVRIKLLGRYNKEDEHIMAVCKYHHGCRKTRIYVVFLRKDCYTAADARHMAALYKELVDKQSQAEPKADSLIFRKKLNICADFKPWTRRCTFAGRGVETLRELDVLDCYTAAELQKAKGPAVCEMISVRELMEDKYIDVSQSVKRHSHTNQQGINHAFTTSTRLYSFAMDRLLTGGCEGIGGRRDVNSLPMLSDLVFEPPAKRAKKDTQDDAGDRLDNDSKFKAKFCKACKRRAGELDIDVDTPSDVKDFDVSSIEIFIELGLLTEAEFDAVSEGLTGSVLKAELEELPSHLGGSKGNKYFIVSLEGMSCSDIHSMRRMRVSCKFGLSHEQILLSAGKQLMEGQGSVLYEFHTSKHISNRPKHLKEEAGYHNIKTVEQLQSKVQKLMTNKGTADGKRKEQKVSSSDGENEKEGGERRVKEFQSQRLQPKQAQKKKAAKASAKKPQASSGGDDTAILDTDAIDKLPKALRTVADALKKTPQCFSSLDVGRILSGEKLMRSVDAAKRLEKELQGKWQLKLLTKTIEQCELANALKHTPESLSVRDTKLSANKLMESDYVLPWSLRVQITRKVLKGHLGDFAKATDDSDMNLSLESIMSCIACWKHACSDDTDMEASTWQPDTASFDILCAELENQEVEELAEIKEEDKDQAHVGLSEVTWK</sequence>
<feature type="compositionally biased region" description="Basic and acidic residues" evidence="1">
    <location>
        <begin position="581"/>
        <end position="595"/>
    </location>
</feature>
<feature type="region of interest" description="Disordered" evidence="1">
    <location>
        <begin position="51"/>
        <end position="107"/>
    </location>
</feature>
<gene>
    <name evidence="2" type="ORF">AK812_SmicGene42228</name>
</gene>
<keyword evidence="3" id="KW-1185">Reference proteome</keyword>